<dbReference type="AlphaFoldDB" id="A0A026VU06"/>
<gene>
    <name evidence="1" type="ORF">X777_16474</name>
</gene>
<dbReference type="EMBL" id="KK107921">
    <property type="protein sequence ID" value="EZA47212.1"/>
    <property type="molecule type" value="Genomic_DNA"/>
</dbReference>
<reference evidence="1 2" key="1">
    <citation type="journal article" date="2014" name="Curr. Biol.">
        <title>The genome of the clonal raider ant Cerapachys biroi.</title>
        <authorList>
            <person name="Oxley P.R."/>
            <person name="Ji L."/>
            <person name="Fetter-Pruneda I."/>
            <person name="McKenzie S.K."/>
            <person name="Li C."/>
            <person name="Hu H."/>
            <person name="Zhang G."/>
            <person name="Kronauer D.J."/>
        </authorList>
    </citation>
    <scope>NUCLEOTIDE SEQUENCE [LARGE SCALE GENOMIC DNA]</scope>
</reference>
<dbReference type="Proteomes" id="UP000053097">
    <property type="component" value="Unassembled WGS sequence"/>
</dbReference>
<name>A0A026VU06_OOCBI</name>
<evidence type="ECO:0000313" key="1">
    <source>
        <dbReference type="EMBL" id="EZA47212.1"/>
    </source>
</evidence>
<keyword evidence="2" id="KW-1185">Reference proteome</keyword>
<sequence length="72" mass="8010">MFTAIYKRLLVRHHISASQYGNCAILGAMSILPVSNTTDNIVDDCTYDCADNNNNNETVPIIDIPNHNTLKM</sequence>
<organism evidence="1 2">
    <name type="scientific">Ooceraea biroi</name>
    <name type="common">Clonal raider ant</name>
    <name type="synonym">Cerapachys biroi</name>
    <dbReference type="NCBI Taxonomy" id="2015173"/>
    <lineage>
        <taxon>Eukaryota</taxon>
        <taxon>Metazoa</taxon>
        <taxon>Ecdysozoa</taxon>
        <taxon>Arthropoda</taxon>
        <taxon>Hexapoda</taxon>
        <taxon>Insecta</taxon>
        <taxon>Pterygota</taxon>
        <taxon>Neoptera</taxon>
        <taxon>Endopterygota</taxon>
        <taxon>Hymenoptera</taxon>
        <taxon>Apocrita</taxon>
        <taxon>Aculeata</taxon>
        <taxon>Formicoidea</taxon>
        <taxon>Formicidae</taxon>
        <taxon>Dorylinae</taxon>
        <taxon>Ooceraea</taxon>
    </lineage>
</organism>
<evidence type="ECO:0000313" key="2">
    <source>
        <dbReference type="Proteomes" id="UP000053097"/>
    </source>
</evidence>
<protein>
    <submittedName>
        <fullName evidence="1">Uncharacterized protein</fullName>
    </submittedName>
</protein>
<accession>A0A026VU06</accession>
<proteinExistence type="predicted"/>